<dbReference type="EMBL" id="CP011454">
    <property type="protein sequence ID" value="AMW06108.1"/>
    <property type="molecule type" value="Genomic_DNA"/>
</dbReference>
<evidence type="ECO:0000259" key="6">
    <source>
        <dbReference type="PROSITE" id="PS50885"/>
    </source>
</evidence>
<dbReference type="InterPro" id="IPR003660">
    <property type="entry name" value="HAMP_dom"/>
</dbReference>
<evidence type="ECO:0000256" key="1">
    <source>
        <dbReference type="ARBA" id="ARBA00022500"/>
    </source>
</evidence>
<dbReference type="OrthoDB" id="9765776at2"/>
<feature type="domain" description="HAMP" evidence="6">
    <location>
        <begin position="103"/>
        <end position="156"/>
    </location>
</feature>
<dbReference type="RefSeq" id="WP_026848159.1">
    <property type="nucleotide sequence ID" value="NZ_CP011454.1"/>
</dbReference>
<evidence type="ECO:0000256" key="2">
    <source>
        <dbReference type="ARBA" id="ARBA00029447"/>
    </source>
</evidence>
<keyword evidence="4" id="KW-1133">Transmembrane helix</keyword>
<dbReference type="PROSITE" id="PS50111">
    <property type="entry name" value="CHEMOTAXIS_TRANSDUC_2"/>
    <property type="match status" value="1"/>
</dbReference>
<dbReference type="Pfam" id="PF00015">
    <property type="entry name" value="MCPsignal"/>
    <property type="match status" value="1"/>
</dbReference>
<evidence type="ECO:0000313" key="7">
    <source>
        <dbReference type="EMBL" id="AMW06108.1"/>
    </source>
</evidence>
<comment type="similarity">
    <text evidence="2">Belongs to the methyl-accepting chemotaxis (MCP) protein family.</text>
</comment>
<keyword evidence="1" id="KW-0145">Chemotaxis</keyword>
<dbReference type="Pfam" id="PF00672">
    <property type="entry name" value="HAMP"/>
    <property type="match status" value="1"/>
</dbReference>
<dbReference type="AlphaFoldDB" id="A0A143BM65"/>
<dbReference type="KEGG" id="gph:GEMMAAP_17585"/>
<protein>
    <recommendedName>
        <fullName evidence="9">Chemotaxis protein</fullName>
    </recommendedName>
</protein>
<dbReference type="Gene3D" id="1.20.120.1530">
    <property type="match status" value="1"/>
</dbReference>
<dbReference type="PANTHER" id="PTHR43531">
    <property type="entry name" value="PROTEIN ICFG"/>
    <property type="match status" value="1"/>
</dbReference>
<sequence length="529" mass="55452">MKEWLAATRASIGGDSSAAVRSEALHHALDDGMRLLMALQVRVAREELTSAGNETERSVLAAQLILLAATLISMGVAVGVSRSIIRGLASIQRRAESLSEHCIKAVTNGLRALAQGDASQRAEPVTQPITLRSRDELGQLAVTVNAMIANMHIAMHAYNETRRKVRTLADEVQTLGTTILEGKVDARINSSQFEGAFEEAAQAVNEALDGVLKPMSVAMSELHLGIRGLAKGDLTVRPSADRTGHHAPIVQAFADAVSHLETTVGAVKAASEEVNSASNEIAQSAEVGATGASRQAAGLEEVAAGTAELRADAMTISEEAERGRRSTADVSTATSTGTKELRALSEALGTMKDRADATSRVVKAIDEIAFQTNLLALNAAVEAARAGDAGRGFAVVAEEVRALALRAAESARQASHLIEENVQAVLDGVSAGNRAVLGITGIETHVASLSEIMAAVSARCAQQLQHVSQISEAVDGLNVITQQSAATAEETAATSEELRSQSDALNVLMGSFTVRKNHLHRGESQRRAA</sequence>
<keyword evidence="8" id="KW-1185">Reference proteome</keyword>
<feature type="transmembrane region" description="Helical" evidence="4">
    <location>
        <begin position="60"/>
        <end position="85"/>
    </location>
</feature>
<dbReference type="eggNOG" id="COG0840">
    <property type="taxonomic scope" value="Bacteria"/>
</dbReference>
<accession>A0A143BM65</accession>
<keyword evidence="4" id="KW-0472">Membrane</keyword>
<gene>
    <name evidence="7" type="ORF">GEMMAAP_17585</name>
</gene>
<dbReference type="InterPro" id="IPR004089">
    <property type="entry name" value="MCPsignal_dom"/>
</dbReference>
<dbReference type="InterPro" id="IPR051310">
    <property type="entry name" value="MCP_chemotaxis"/>
</dbReference>
<dbReference type="Proteomes" id="UP000076404">
    <property type="component" value="Chromosome"/>
</dbReference>
<feature type="domain" description="Methyl-accepting transducer" evidence="5">
    <location>
        <begin position="270"/>
        <end position="499"/>
    </location>
</feature>
<evidence type="ECO:0000313" key="8">
    <source>
        <dbReference type="Proteomes" id="UP000076404"/>
    </source>
</evidence>
<dbReference type="SMART" id="SM00283">
    <property type="entry name" value="MA"/>
    <property type="match status" value="1"/>
</dbReference>
<evidence type="ECO:0000256" key="3">
    <source>
        <dbReference type="PROSITE-ProRule" id="PRU00284"/>
    </source>
</evidence>
<dbReference type="PROSITE" id="PS50885">
    <property type="entry name" value="HAMP"/>
    <property type="match status" value="1"/>
</dbReference>
<keyword evidence="4" id="KW-0812">Transmembrane</keyword>
<name>A0A143BM65_9BACT</name>
<dbReference type="GO" id="GO:0016020">
    <property type="term" value="C:membrane"/>
    <property type="evidence" value="ECO:0007669"/>
    <property type="project" value="InterPro"/>
</dbReference>
<dbReference type="CDD" id="cd06225">
    <property type="entry name" value="HAMP"/>
    <property type="match status" value="1"/>
</dbReference>
<organism evidence="7 8">
    <name type="scientific">Gemmatimonas phototrophica</name>
    <dbReference type="NCBI Taxonomy" id="1379270"/>
    <lineage>
        <taxon>Bacteria</taxon>
        <taxon>Pseudomonadati</taxon>
        <taxon>Gemmatimonadota</taxon>
        <taxon>Gemmatimonadia</taxon>
        <taxon>Gemmatimonadales</taxon>
        <taxon>Gemmatimonadaceae</taxon>
        <taxon>Gemmatimonas</taxon>
    </lineage>
</organism>
<evidence type="ECO:0000256" key="4">
    <source>
        <dbReference type="SAM" id="Phobius"/>
    </source>
</evidence>
<proteinExistence type="inferred from homology"/>
<reference evidence="7 8" key="2">
    <citation type="journal article" date="2016" name="Environ. Microbiol. Rep.">
        <title>Metagenomic evidence for the presence of phototrophic Gemmatimonadetes bacteria in diverse environments.</title>
        <authorList>
            <person name="Zeng Y."/>
            <person name="Baumbach J."/>
            <person name="Barbosa E.G."/>
            <person name="Azevedo V."/>
            <person name="Zhang C."/>
            <person name="Koblizek M."/>
        </authorList>
    </citation>
    <scope>NUCLEOTIDE SEQUENCE [LARGE SCALE GENOMIC DNA]</scope>
    <source>
        <strain evidence="7 8">AP64</strain>
    </source>
</reference>
<dbReference type="SUPFAM" id="SSF58104">
    <property type="entry name" value="Methyl-accepting chemotaxis protein (MCP) signaling domain"/>
    <property type="match status" value="1"/>
</dbReference>
<dbReference type="GO" id="GO:0007165">
    <property type="term" value="P:signal transduction"/>
    <property type="evidence" value="ECO:0007669"/>
    <property type="project" value="UniProtKB-KW"/>
</dbReference>
<dbReference type="STRING" id="1379270.GEMMAAP_17585"/>
<dbReference type="Gene3D" id="1.10.287.950">
    <property type="entry name" value="Methyl-accepting chemotaxis protein"/>
    <property type="match status" value="1"/>
</dbReference>
<evidence type="ECO:0000259" key="5">
    <source>
        <dbReference type="PROSITE" id="PS50111"/>
    </source>
</evidence>
<dbReference type="PANTHER" id="PTHR43531:SF11">
    <property type="entry name" value="METHYL-ACCEPTING CHEMOTAXIS PROTEIN 3"/>
    <property type="match status" value="1"/>
</dbReference>
<dbReference type="GO" id="GO:0006935">
    <property type="term" value="P:chemotaxis"/>
    <property type="evidence" value="ECO:0007669"/>
    <property type="project" value="UniProtKB-KW"/>
</dbReference>
<reference evidence="7 8" key="1">
    <citation type="journal article" date="2014" name="Proc. Natl. Acad. Sci. U.S.A.">
        <title>Functional type 2 photosynthetic reaction centers found in the rare bacterial phylum Gemmatimonadetes.</title>
        <authorList>
            <person name="Zeng Y."/>
            <person name="Feng F."/>
            <person name="Medova H."/>
            <person name="Dean J."/>
            <person name="Koblizek M."/>
        </authorList>
    </citation>
    <scope>NUCLEOTIDE SEQUENCE [LARGE SCALE GENOMIC DNA]</scope>
    <source>
        <strain evidence="7 8">AP64</strain>
    </source>
</reference>
<evidence type="ECO:0008006" key="9">
    <source>
        <dbReference type="Google" id="ProtNLM"/>
    </source>
</evidence>
<keyword evidence="3" id="KW-0807">Transducer</keyword>
<dbReference type="SMART" id="SM00304">
    <property type="entry name" value="HAMP"/>
    <property type="match status" value="2"/>
</dbReference>